<dbReference type="GO" id="GO:0043565">
    <property type="term" value="F:sequence-specific DNA binding"/>
    <property type="evidence" value="ECO:0007669"/>
    <property type="project" value="InterPro"/>
</dbReference>
<evidence type="ECO:0000256" key="2">
    <source>
        <dbReference type="ARBA" id="ARBA00023125"/>
    </source>
</evidence>
<evidence type="ECO:0000256" key="1">
    <source>
        <dbReference type="ARBA" id="ARBA00023015"/>
    </source>
</evidence>
<keyword evidence="1" id="KW-0805">Transcription regulation</keyword>
<dbReference type="SMART" id="SM00342">
    <property type="entry name" value="HTH_ARAC"/>
    <property type="match status" value="1"/>
</dbReference>
<reference evidence="7" key="1">
    <citation type="submission" date="2016-10" db="EMBL/GenBank/DDBJ databases">
        <authorList>
            <person name="Varghese N."/>
            <person name="Submissions S."/>
        </authorList>
    </citation>
    <scope>NUCLEOTIDE SEQUENCE [LARGE SCALE GENOMIC DNA]</scope>
    <source>
        <strain evidence="7">DSM 23920</strain>
    </source>
</reference>
<dbReference type="SUPFAM" id="SSF51215">
    <property type="entry name" value="Regulatory protein AraC"/>
    <property type="match status" value="1"/>
</dbReference>
<evidence type="ECO:0000313" key="6">
    <source>
        <dbReference type="EMBL" id="SEA48639.1"/>
    </source>
</evidence>
<organism evidence="6 7">
    <name type="scientific">Chitinophaga terrae</name>
    <name type="common">ex Kim and Jung 2007</name>
    <dbReference type="NCBI Taxonomy" id="408074"/>
    <lineage>
        <taxon>Bacteria</taxon>
        <taxon>Pseudomonadati</taxon>
        <taxon>Bacteroidota</taxon>
        <taxon>Chitinophagia</taxon>
        <taxon>Chitinophagales</taxon>
        <taxon>Chitinophagaceae</taxon>
        <taxon>Chitinophaga</taxon>
    </lineage>
</organism>
<dbReference type="PROSITE" id="PS01124">
    <property type="entry name" value="HTH_ARAC_FAMILY_2"/>
    <property type="match status" value="1"/>
</dbReference>
<sequence>MNLLYKLPYILDKLEVFHYLHPMQNDLSYISVQNQRQGFPKHFHETFCISLIRKGVENIELEDRSVYTEAGSISITNPCELHANPMVDKDAVVNFDTIYISNDLVKYLLKGEAGLFDNRQVRDMQLNNLFAALIRQLRSETLTNDDAILRSFLQQLYHHSRKADTLQYAAFREGQFSEIIGYIEQHLDDKIELEALAKIAMLNKYGFVKKFKAVTGLTPMNYVLMRKVFAAKEQITRTTDLTGLAYNYQFADLPHFSHTFKKYVGVSPNDFKKQQR</sequence>
<proteinExistence type="predicted"/>
<evidence type="ECO:0000259" key="5">
    <source>
        <dbReference type="PROSITE" id="PS01124"/>
    </source>
</evidence>
<keyword evidence="7" id="KW-1185">Reference proteome</keyword>
<dbReference type="InterPro" id="IPR018062">
    <property type="entry name" value="HTH_AraC-typ_CS"/>
</dbReference>
<dbReference type="STRING" id="408074.SAMN05660909_02127"/>
<dbReference type="PANTHER" id="PTHR46796">
    <property type="entry name" value="HTH-TYPE TRANSCRIPTIONAL ACTIVATOR RHAS-RELATED"/>
    <property type="match status" value="1"/>
</dbReference>
<name>A0A1H4BKG5_9BACT</name>
<accession>A0A1H4BKG5</accession>
<protein>
    <submittedName>
        <fullName evidence="6">AraC-type DNA-binding protein</fullName>
    </submittedName>
</protein>
<dbReference type="InterPro" id="IPR050204">
    <property type="entry name" value="AraC_XylS_family_regulators"/>
</dbReference>
<dbReference type="Gene3D" id="1.10.10.60">
    <property type="entry name" value="Homeodomain-like"/>
    <property type="match status" value="2"/>
</dbReference>
<keyword evidence="3" id="KW-0010">Activator</keyword>
<dbReference type="Proteomes" id="UP000199656">
    <property type="component" value="Unassembled WGS sequence"/>
</dbReference>
<dbReference type="InterPro" id="IPR003313">
    <property type="entry name" value="AraC-bd"/>
</dbReference>
<feature type="domain" description="HTH araC/xylS-type" evidence="5">
    <location>
        <begin position="177"/>
        <end position="274"/>
    </location>
</feature>
<dbReference type="GO" id="GO:0003700">
    <property type="term" value="F:DNA-binding transcription factor activity"/>
    <property type="evidence" value="ECO:0007669"/>
    <property type="project" value="InterPro"/>
</dbReference>
<gene>
    <name evidence="6" type="ORF">SAMN05660909_02127</name>
</gene>
<dbReference type="InterPro" id="IPR037923">
    <property type="entry name" value="HTH-like"/>
</dbReference>
<dbReference type="InterPro" id="IPR018060">
    <property type="entry name" value="HTH_AraC"/>
</dbReference>
<dbReference type="Pfam" id="PF02311">
    <property type="entry name" value="AraC_binding"/>
    <property type="match status" value="1"/>
</dbReference>
<dbReference type="Pfam" id="PF12833">
    <property type="entry name" value="HTH_18"/>
    <property type="match status" value="1"/>
</dbReference>
<evidence type="ECO:0000256" key="3">
    <source>
        <dbReference type="ARBA" id="ARBA00023159"/>
    </source>
</evidence>
<dbReference type="EMBL" id="FNRL01000008">
    <property type="protein sequence ID" value="SEA48639.1"/>
    <property type="molecule type" value="Genomic_DNA"/>
</dbReference>
<keyword evidence="2 6" id="KW-0238">DNA-binding</keyword>
<keyword evidence="4" id="KW-0804">Transcription</keyword>
<dbReference type="AlphaFoldDB" id="A0A1H4BKG5"/>
<dbReference type="SUPFAM" id="SSF46689">
    <property type="entry name" value="Homeodomain-like"/>
    <property type="match status" value="2"/>
</dbReference>
<evidence type="ECO:0000313" key="7">
    <source>
        <dbReference type="Proteomes" id="UP000199656"/>
    </source>
</evidence>
<dbReference type="PROSITE" id="PS00041">
    <property type="entry name" value="HTH_ARAC_FAMILY_1"/>
    <property type="match status" value="1"/>
</dbReference>
<dbReference type="InterPro" id="IPR009057">
    <property type="entry name" value="Homeodomain-like_sf"/>
</dbReference>
<evidence type="ECO:0000256" key="4">
    <source>
        <dbReference type="ARBA" id="ARBA00023163"/>
    </source>
</evidence>